<sequence>MAETLHPYLNQCTLHPSTPLPETLNLGVIIPPTKDQPTKATACLTPSKAHIVNK</sequence>
<accession>A0A9P6TCF7</accession>
<name>A0A9P6TCF7_9BASI</name>
<proteinExistence type="predicted"/>
<organism evidence="1 2">
    <name type="scientific">Cronartium quercuum f. sp. fusiforme G11</name>
    <dbReference type="NCBI Taxonomy" id="708437"/>
    <lineage>
        <taxon>Eukaryota</taxon>
        <taxon>Fungi</taxon>
        <taxon>Dikarya</taxon>
        <taxon>Basidiomycota</taxon>
        <taxon>Pucciniomycotina</taxon>
        <taxon>Pucciniomycetes</taxon>
        <taxon>Pucciniales</taxon>
        <taxon>Coleosporiaceae</taxon>
        <taxon>Cronartium</taxon>
    </lineage>
</organism>
<reference evidence="1" key="1">
    <citation type="submission" date="2013-11" db="EMBL/GenBank/DDBJ databases">
        <title>Genome sequence of the fusiform rust pathogen reveals effectors for host alternation and coevolution with pine.</title>
        <authorList>
            <consortium name="DOE Joint Genome Institute"/>
            <person name="Smith K."/>
            <person name="Pendleton A."/>
            <person name="Kubisiak T."/>
            <person name="Anderson C."/>
            <person name="Salamov A."/>
            <person name="Aerts A."/>
            <person name="Riley R."/>
            <person name="Clum A."/>
            <person name="Lindquist E."/>
            <person name="Ence D."/>
            <person name="Campbell M."/>
            <person name="Kronenberg Z."/>
            <person name="Feau N."/>
            <person name="Dhillon B."/>
            <person name="Hamelin R."/>
            <person name="Burleigh J."/>
            <person name="Smith J."/>
            <person name="Yandell M."/>
            <person name="Nelson C."/>
            <person name="Grigoriev I."/>
            <person name="Davis J."/>
        </authorList>
    </citation>
    <scope>NUCLEOTIDE SEQUENCE</scope>
    <source>
        <strain evidence="1">G11</strain>
    </source>
</reference>
<evidence type="ECO:0000313" key="2">
    <source>
        <dbReference type="Proteomes" id="UP000886653"/>
    </source>
</evidence>
<protein>
    <submittedName>
        <fullName evidence="1">Uncharacterized protein</fullName>
    </submittedName>
</protein>
<dbReference type="Proteomes" id="UP000886653">
    <property type="component" value="Unassembled WGS sequence"/>
</dbReference>
<keyword evidence="2" id="KW-1185">Reference proteome</keyword>
<evidence type="ECO:0000313" key="1">
    <source>
        <dbReference type="EMBL" id="KAG0145598.1"/>
    </source>
</evidence>
<dbReference type="AlphaFoldDB" id="A0A9P6TCF7"/>
<gene>
    <name evidence="1" type="ORF">CROQUDRAFT_658519</name>
</gene>
<comment type="caution">
    <text evidence="1">The sequence shown here is derived from an EMBL/GenBank/DDBJ whole genome shotgun (WGS) entry which is preliminary data.</text>
</comment>
<dbReference type="EMBL" id="MU167274">
    <property type="protein sequence ID" value="KAG0145598.1"/>
    <property type="molecule type" value="Genomic_DNA"/>
</dbReference>